<keyword evidence="1" id="KW-0819">tRNA processing</keyword>
<accession>A0ABN6LD66</accession>
<evidence type="ECO:0000313" key="11">
    <source>
        <dbReference type="EMBL" id="BDC99261.1"/>
    </source>
</evidence>
<evidence type="ECO:0000256" key="9">
    <source>
        <dbReference type="ARBA" id="ARBA00043049"/>
    </source>
</evidence>
<evidence type="ECO:0000259" key="10">
    <source>
        <dbReference type="Pfam" id="PF00849"/>
    </source>
</evidence>
<comment type="function">
    <text evidence="4">Responsible for synthesis of pseudouridine from uracil-65 in transfer RNAs.</text>
</comment>
<evidence type="ECO:0000256" key="5">
    <source>
        <dbReference type="ARBA" id="ARBA00038943"/>
    </source>
</evidence>
<dbReference type="RefSeq" id="WP_338396694.1">
    <property type="nucleotide sequence ID" value="NZ_AP025292.1"/>
</dbReference>
<name>A0ABN6LD66_9BACT</name>
<evidence type="ECO:0000256" key="1">
    <source>
        <dbReference type="ARBA" id="ARBA00022694"/>
    </source>
</evidence>
<evidence type="ECO:0000256" key="3">
    <source>
        <dbReference type="ARBA" id="ARBA00036607"/>
    </source>
</evidence>
<dbReference type="SUPFAM" id="SSF55120">
    <property type="entry name" value="Pseudouridine synthase"/>
    <property type="match status" value="1"/>
</dbReference>
<gene>
    <name evidence="11" type="primary">truC</name>
    <name evidence="11" type="ORF">PEPS_15420</name>
</gene>
<comment type="catalytic activity">
    <reaction evidence="3">
        <text>uridine(65) in tRNA = pseudouridine(65) in tRNA</text>
        <dbReference type="Rhea" id="RHEA:42536"/>
        <dbReference type="Rhea" id="RHEA-COMP:10103"/>
        <dbReference type="Rhea" id="RHEA-COMP:10104"/>
        <dbReference type="ChEBI" id="CHEBI:65314"/>
        <dbReference type="ChEBI" id="CHEBI:65315"/>
        <dbReference type="EC" id="5.4.99.26"/>
    </reaction>
</comment>
<proteinExistence type="predicted"/>
<dbReference type="InterPro" id="IPR006224">
    <property type="entry name" value="PsdUridine_synth_RluA-like_CS"/>
</dbReference>
<organism evidence="11 12">
    <name type="scientific">Persicobacter psychrovividus</name>
    <dbReference type="NCBI Taxonomy" id="387638"/>
    <lineage>
        <taxon>Bacteria</taxon>
        <taxon>Pseudomonadati</taxon>
        <taxon>Bacteroidota</taxon>
        <taxon>Cytophagia</taxon>
        <taxon>Cytophagales</taxon>
        <taxon>Persicobacteraceae</taxon>
        <taxon>Persicobacter</taxon>
    </lineage>
</organism>
<dbReference type="Gene3D" id="3.30.2350.10">
    <property type="entry name" value="Pseudouridine synthase"/>
    <property type="match status" value="1"/>
</dbReference>
<evidence type="ECO:0000256" key="2">
    <source>
        <dbReference type="ARBA" id="ARBA00023235"/>
    </source>
</evidence>
<evidence type="ECO:0000256" key="8">
    <source>
        <dbReference type="ARBA" id="ARBA00041975"/>
    </source>
</evidence>
<dbReference type="PANTHER" id="PTHR21600:SF56">
    <property type="entry name" value="TRNA PSEUDOURIDINE SYNTHASE C"/>
    <property type="match status" value="1"/>
</dbReference>
<evidence type="ECO:0000313" key="12">
    <source>
        <dbReference type="Proteomes" id="UP001354989"/>
    </source>
</evidence>
<keyword evidence="12" id="KW-1185">Reference proteome</keyword>
<dbReference type="InterPro" id="IPR050188">
    <property type="entry name" value="RluA_PseudoU_synthase"/>
</dbReference>
<evidence type="ECO:0000256" key="7">
    <source>
        <dbReference type="ARBA" id="ARBA00041803"/>
    </source>
</evidence>
<feature type="domain" description="Pseudouridine synthase RsuA/RluA-like" evidence="10">
    <location>
        <begin position="12"/>
        <end position="162"/>
    </location>
</feature>
<dbReference type="InterPro" id="IPR020103">
    <property type="entry name" value="PsdUridine_synth_cat_dom_sf"/>
</dbReference>
<protein>
    <recommendedName>
        <fullName evidence="6">tRNA pseudouridine synthase C</fullName>
        <ecNumber evidence="5">5.4.99.26</ecNumber>
    </recommendedName>
    <alternativeName>
        <fullName evidence="8">tRNA pseudouridine(65) synthase</fullName>
    </alternativeName>
    <alternativeName>
        <fullName evidence="9">tRNA pseudouridylate synthase C</fullName>
    </alternativeName>
    <alternativeName>
        <fullName evidence="7">tRNA-uridine isomerase C</fullName>
    </alternativeName>
</protein>
<dbReference type="PANTHER" id="PTHR21600">
    <property type="entry name" value="MITOCHONDRIAL RNA PSEUDOURIDINE SYNTHASE"/>
    <property type="match status" value="1"/>
</dbReference>
<dbReference type="EC" id="5.4.99.26" evidence="5"/>
<evidence type="ECO:0000256" key="6">
    <source>
        <dbReference type="ARBA" id="ARBA00040675"/>
    </source>
</evidence>
<dbReference type="Proteomes" id="UP001354989">
    <property type="component" value="Chromosome"/>
</dbReference>
<sequence>MELEILYQDKYFCAINKPAGLMVHKSWVARNAEHYAMQLLRDQLGQYVYPVHRLDRATSGLLLFGLSSEYCTAAQTLIHEKKITKKYWALVRGYAPEEGKIDRPLSSEYSDIEKEALTIFKKLEQTEAPYKVADRYPACRTSLMEAQPITGRTHQLRQHFAKLRHYIIGDNKHGDHKLNKGYKALLGLENMLLHARSLSFIHPYTEEQIDIEAPIPDYYDKILTDLGYSHHR</sequence>
<reference evidence="11 12" key="1">
    <citation type="submission" date="2021-12" db="EMBL/GenBank/DDBJ databases">
        <title>Genome sequencing of bacteria with rrn-lacking chromosome and rrn-plasmid.</title>
        <authorList>
            <person name="Anda M."/>
            <person name="Iwasaki W."/>
        </authorList>
    </citation>
    <scope>NUCLEOTIDE SEQUENCE [LARGE SCALE GENOMIC DNA]</scope>
    <source>
        <strain evidence="11 12">NBRC 101262</strain>
    </source>
</reference>
<dbReference type="EMBL" id="AP025292">
    <property type="protein sequence ID" value="BDC99261.1"/>
    <property type="molecule type" value="Genomic_DNA"/>
</dbReference>
<evidence type="ECO:0000256" key="4">
    <source>
        <dbReference type="ARBA" id="ARBA00037670"/>
    </source>
</evidence>
<keyword evidence="2" id="KW-0413">Isomerase</keyword>
<dbReference type="Pfam" id="PF00849">
    <property type="entry name" value="PseudoU_synth_2"/>
    <property type="match status" value="1"/>
</dbReference>
<dbReference type="InterPro" id="IPR006145">
    <property type="entry name" value="PsdUridine_synth_RsuA/RluA"/>
</dbReference>
<dbReference type="PROSITE" id="PS01129">
    <property type="entry name" value="PSI_RLU"/>
    <property type="match status" value="1"/>
</dbReference>